<feature type="compositionally biased region" description="Polar residues" evidence="3">
    <location>
        <begin position="22"/>
        <end position="31"/>
    </location>
</feature>
<dbReference type="PANTHER" id="PTHR38432:SF1">
    <property type="entry name" value="TELA-LIKE PROTEIN SAOUHSC_01408"/>
    <property type="match status" value="1"/>
</dbReference>
<accession>A0A381F8Q4</accession>
<evidence type="ECO:0000256" key="3">
    <source>
        <dbReference type="SAM" id="MobiDB-lite"/>
    </source>
</evidence>
<evidence type="ECO:0000256" key="1">
    <source>
        <dbReference type="ARBA" id="ARBA00005541"/>
    </source>
</evidence>
<feature type="region of interest" description="Disordered" evidence="3">
    <location>
        <begin position="1"/>
        <end position="40"/>
    </location>
</feature>
<dbReference type="KEGG" id="cil:EG358_05395"/>
<dbReference type="EMBL" id="UFVS01000001">
    <property type="protein sequence ID" value="SUX42960.1"/>
    <property type="molecule type" value="Genomic_DNA"/>
</dbReference>
<dbReference type="Proteomes" id="UP000255231">
    <property type="component" value="Unassembled WGS sequence"/>
</dbReference>
<name>A0A381F8Q4_9FLAO</name>
<dbReference type="PIRSF" id="PIRSF026508">
    <property type="entry name" value="TelA"/>
    <property type="match status" value="1"/>
</dbReference>
<dbReference type="AlphaFoldDB" id="A0A381F8Q4"/>
<dbReference type="RefSeq" id="WP_083677099.1">
    <property type="nucleotide sequence ID" value="NZ_CAURFR010000056.1"/>
</dbReference>
<reference evidence="4 6" key="1">
    <citation type="submission" date="2017-01" db="EMBL/GenBank/DDBJ databases">
        <authorList>
            <person name="Varghese N."/>
            <person name="Submissions S."/>
        </authorList>
    </citation>
    <scope>NUCLEOTIDE SEQUENCE [LARGE SCALE GENOMIC DNA]</scope>
    <source>
        <strain evidence="4 6">ATCC 27950</strain>
    </source>
</reference>
<dbReference type="InterPro" id="IPR008863">
    <property type="entry name" value="Toxic_anion-R_TelA"/>
</dbReference>
<evidence type="ECO:0000313" key="7">
    <source>
        <dbReference type="Proteomes" id="UP000255231"/>
    </source>
</evidence>
<dbReference type="GeneID" id="303673124"/>
<keyword evidence="6" id="KW-1185">Reference proteome</keyword>
<protein>
    <submittedName>
        <fullName evidence="5">TelA-like protein SA1238</fullName>
    </submittedName>
    <submittedName>
        <fullName evidence="4">Uncharacterized conserved protein YaaN involved in tellurite resistance</fullName>
    </submittedName>
</protein>
<dbReference type="EMBL" id="FTMF01000016">
    <property type="protein sequence ID" value="SIR29101.1"/>
    <property type="molecule type" value="Genomic_DNA"/>
</dbReference>
<dbReference type="PANTHER" id="PTHR38432">
    <property type="entry name" value="TELA-LIKE PROTEIN SAOUHSC_01408"/>
    <property type="match status" value="1"/>
</dbReference>
<reference evidence="5 7" key="2">
    <citation type="submission" date="2018-06" db="EMBL/GenBank/DDBJ databases">
        <authorList>
            <consortium name="Pathogen Informatics"/>
            <person name="Doyle S."/>
        </authorList>
    </citation>
    <scope>NUCLEOTIDE SEQUENCE [LARGE SCALE GENOMIC DNA]</scope>
    <source>
        <strain evidence="5 7">NCTC13560</strain>
    </source>
</reference>
<dbReference type="Pfam" id="PF05816">
    <property type="entry name" value="TelA"/>
    <property type="match status" value="1"/>
</dbReference>
<dbReference type="Proteomes" id="UP000185725">
    <property type="component" value="Unassembled WGS sequence"/>
</dbReference>
<proteinExistence type="inferred from homology"/>
<evidence type="ECO:0000256" key="2">
    <source>
        <dbReference type="PIRNR" id="PIRNR026508"/>
    </source>
</evidence>
<evidence type="ECO:0000313" key="6">
    <source>
        <dbReference type="Proteomes" id="UP000185725"/>
    </source>
</evidence>
<organism evidence="5 7">
    <name type="scientific">Chryseobacterium indoltheticum</name>
    <dbReference type="NCBI Taxonomy" id="254"/>
    <lineage>
        <taxon>Bacteria</taxon>
        <taxon>Pseudomonadati</taxon>
        <taxon>Bacteroidota</taxon>
        <taxon>Flavobacteriia</taxon>
        <taxon>Flavobacteriales</taxon>
        <taxon>Weeksellaceae</taxon>
        <taxon>Chryseobacterium group</taxon>
        <taxon>Chryseobacterium</taxon>
    </lineage>
</organism>
<feature type="compositionally biased region" description="Polar residues" evidence="3">
    <location>
        <begin position="1"/>
        <end position="10"/>
    </location>
</feature>
<comment type="similarity">
    <text evidence="1 2">Belongs to the TelA family.</text>
</comment>
<sequence length="388" mass="43414">MDNQNNQNDPLGSIEPLKSFDPTPSMSQSLQPDPAAPAVLMDRDGNVNLNQIQQQDRAKYEMVANAIDETNPGSIVNFGSELQKTLANQSDSFLSNVRRSNSGEVGELINNLLVELNYVDVDEINNGGVKGFLSKIPFMKKMLTQVDNLFAKYDKITNNIDQISHKVNAGIITSTKDNAVLQTIFDSNVNSIKAIEDLVIAGNLRMEKAALELANMEANVQNFADYQIADKRDFINRLDRRLADLKVVRLIMMQSLPQIRLVQNNNVSIAEKAQTILTTTLPVWKNQLSLAVAMHRQQQNIEIQQKVSQTTEDILKKNAERLGQNSRNVARANEQTIVSAETLKETTAMLINTLNEVKQIQKQGTESRRKLDQDLQTLESELKANIRG</sequence>
<dbReference type="OrthoDB" id="9768858at2"/>
<evidence type="ECO:0000313" key="4">
    <source>
        <dbReference type="EMBL" id="SIR29101.1"/>
    </source>
</evidence>
<evidence type="ECO:0000313" key="5">
    <source>
        <dbReference type="EMBL" id="SUX42960.1"/>
    </source>
</evidence>
<gene>
    <name evidence="5" type="ORF">NCTC13560_01684</name>
    <name evidence="4" type="ORF">SAMN05421682_11693</name>
</gene>